<feature type="compositionally biased region" description="Low complexity" evidence="1">
    <location>
        <begin position="7"/>
        <end position="27"/>
    </location>
</feature>
<evidence type="ECO:0000313" key="2">
    <source>
        <dbReference type="EMBL" id="PMD31577.1"/>
    </source>
</evidence>
<keyword evidence="3" id="KW-1185">Reference proteome</keyword>
<name>A0A2J6QZ83_HYAVF</name>
<feature type="region of interest" description="Disordered" evidence="1">
    <location>
        <begin position="1"/>
        <end position="104"/>
    </location>
</feature>
<dbReference type="AlphaFoldDB" id="A0A2J6QZ83"/>
<reference evidence="2 3" key="1">
    <citation type="submission" date="2016-04" db="EMBL/GenBank/DDBJ databases">
        <title>A degradative enzymes factory behind the ericoid mycorrhizal symbiosis.</title>
        <authorList>
            <consortium name="DOE Joint Genome Institute"/>
            <person name="Martino E."/>
            <person name="Morin E."/>
            <person name="Grelet G."/>
            <person name="Kuo A."/>
            <person name="Kohler A."/>
            <person name="Daghino S."/>
            <person name="Barry K."/>
            <person name="Choi C."/>
            <person name="Cichocki N."/>
            <person name="Clum A."/>
            <person name="Copeland A."/>
            <person name="Hainaut M."/>
            <person name="Haridas S."/>
            <person name="Labutti K."/>
            <person name="Lindquist E."/>
            <person name="Lipzen A."/>
            <person name="Khouja H.-R."/>
            <person name="Murat C."/>
            <person name="Ohm R."/>
            <person name="Olson A."/>
            <person name="Spatafora J."/>
            <person name="Veneault-Fourrey C."/>
            <person name="Henrissat B."/>
            <person name="Grigoriev I."/>
            <person name="Martin F."/>
            <person name="Perotto S."/>
        </authorList>
    </citation>
    <scope>NUCLEOTIDE SEQUENCE [LARGE SCALE GENOMIC DNA]</scope>
    <source>
        <strain evidence="2 3">F</strain>
    </source>
</reference>
<organism evidence="2 3">
    <name type="scientific">Hyaloscypha variabilis (strain UAMH 11265 / GT02V1 / F)</name>
    <name type="common">Meliniomyces variabilis</name>
    <dbReference type="NCBI Taxonomy" id="1149755"/>
    <lineage>
        <taxon>Eukaryota</taxon>
        <taxon>Fungi</taxon>
        <taxon>Dikarya</taxon>
        <taxon>Ascomycota</taxon>
        <taxon>Pezizomycotina</taxon>
        <taxon>Leotiomycetes</taxon>
        <taxon>Helotiales</taxon>
        <taxon>Hyaloscyphaceae</taxon>
        <taxon>Hyaloscypha</taxon>
        <taxon>Hyaloscypha variabilis</taxon>
    </lineage>
</organism>
<dbReference type="OrthoDB" id="3564743at2759"/>
<dbReference type="STRING" id="1149755.A0A2J6QZ83"/>
<feature type="compositionally biased region" description="Low complexity" evidence="1">
    <location>
        <begin position="59"/>
        <end position="77"/>
    </location>
</feature>
<protein>
    <submittedName>
        <fullName evidence="2">Uncharacterized protein</fullName>
    </submittedName>
</protein>
<evidence type="ECO:0000256" key="1">
    <source>
        <dbReference type="SAM" id="MobiDB-lite"/>
    </source>
</evidence>
<gene>
    <name evidence="2" type="ORF">L207DRAFT_519350</name>
</gene>
<dbReference type="EMBL" id="KZ613962">
    <property type="protein sequence ID" value="PMD31577.1"/>
    <property type="molecule type" value="Genomic_DNA"/>
</dbReference>
<dbReference type="Proteomes" id="UP000235786">
    <property type="component" value="Unassembled WGS sequence"/>
</dbReference>
<proteinExistence type="predicted"/>
<feature type="compositionally biased region" description="Polar residues" evidence="1">
    <location>
        <begin position="28"/>
        <end position="58"/>
    </location>
</feature>
<feature type="compositionally biased region" description="Low complexity" evidence="1">
    <location>
        <begin position="127"/>
        <end position="149"/>
    </location>
</feature>
<evidence type="ECO:0000313" key="3">
    <source>
        <dbReference type="Proteomes" id="UP000235786"/>
    </source>
</evidence>
<sequence length="663" mass="71862">MANWNRDFGGSSEEDFSGTTSTSSTSSNLALDNLSCQPGEQGSIAASHSSGSQRPQSATHTSSTSTESTGSEGISHTPCDGSVWGHPPHGSASQAHADNTASASGLNDPILEHFASCTPPASASALSSGQIGQTSSLSSSAGGARSTLSDETDPCGTEVNLGLGRGLLTPATSEASQDAGNNLGLDPDDNEQAAGIADRVAFRGLELPEEYRNFPFFGDANHENDTASLEEAINKILNENNNPQARADAKSWVLGANDGRQPIFDGFALAPSPGPAYHAYRMQQRTYAWRHQEVQRYRREPTFRIFQQPQIYPALGCGTYSPETYVSAFHPSFLVSHLSPSSVSCLSDELYAPADLLHNKEYRVGFNLGIGPPIDLDVCAFTPRDRNALRSYQQQKGKEKLKVQDSLPITTNLLSIELLAEEIDTWLDGIIDSGSGLPEYMDLIMRRQEHDYYSQFLEGLCSWYMESKNMLPDAAHQILRTAFKLLITTTLLSLVPKLTPLPDDLLDYLSSQAPPQAGTPPSITAPRLLTRQIKASIYHLQQQFLGDLFDQFTCAMKLPADVKLALAVLVAYVLDLVKNAGRSFAKHAGTFGPSLSVPKQDVLEYETNVQARLFDQVRGSICDVVGKMGGLAEKLRSMRSILKGKGKQNDDYRFMSVILGTAL</sequence>
<feature type="compositionally biased region" description="Polar residues" evidence="1">
    <location>
        <begin position="91"/>
        <end position="104"/>
    </location>
</feature>
<feature type="region of interest" description="Disordered" evidence="1">
    <location>
        <begin position="119"/>
        <end position="164"/>
    </location>
</feature>
<accession>A0A2J6QZ83</accession>